<keyword evidence="4" id="KW-0408">Iron</keyword>
<dbReference type="SUPFAM" id="SSF47188">
    <property type="entry name" value="Hemerythrin-like"/>
    <property type="match status" value="1"/>
</dbReference>
<dbReference type="PANTHER" id="PTHR37164:SF1">
    <property type="entry name" value="BACTERIOHEMERYTHRIN"/>
    <property type="match status" value="1"/>
</dbReference>
<dbReference type="InterPro" id="IPR035938">
    <property type="entry name" value="Hemerythrin-like_sf"/>
</dbReference>
<sequence>MPIVWKKEMAVHNQIIDDEHKLLICLINGVEIALKAENHGMMVLFLVRELKTYTKDHFSAEEKIMLEHDYAGFSEHKRAHQDILQQIQELEESIRKAVDNEQDLDAEELNLIGLLRSWIIDHVLQVDLKMRPLFD</sequence>
<dbReference type="PANTHER" id="PTHR37164">
    <property type="entry name" value="BACTERIOHEMERYTHRIN"/>
    <property type="match status" value="1"/>
</dbReference>
<evidence type="ECO:0000313" key="8">
    <source>
        <dbReference type="Proteomes" id="UP000886667"/>
    </source>
</evidence>
<feature type="domain" description="Hemerythrin-like" evidence="6">
    <location>
        <begin position="14"/>
        <end position="133"/>
    </location>
</feature>
<evidence type="ECO:0000259" key="6">
    <source>
        <dbReference type="Pfam" id="PF01814"/>
    </source>
</evidence>
<dbReference type="AlphaFoldDB" id="A0A9E4KB45"/>
<dbReference type="InterPro" id="IPR016131">
    <property type="entry name" value="Haemerythrin_Fe_BS"/>
</dbReference>
<evidence type="ECO:0000256" key="1">
    <source>
        <dbReference type="ARBA" id="ARBA00010587"/>
    </source>
</evidence>
<gene>
    <name evidence="7" type="ORF">JAZ07_08925</name>
</gene>
<proteinExistence type="inferred from homology"/>
<dbReference type="InterPro" id="IPR050669">
    <property type="entry name" value="Hemerythrin"/>
</dbReference>
<evidence type="ECO:0000313" key="7">
    <source>
        <dbReference type="EMBL" id="MCG7946450.1"/>
    </source>
</evidence>
<evidence type="ECO:0000256" key="4">
    <source>
        <dbReference type="ARBA" id="ARBA00023004"/>
    </source>
</evidence>
<dbReference type="Pfam" id="PF01814">
    <property type="entry name" value="Hemerythrin"/>
    <property type="match status" value="1"/>
</dbReference>
<dbReference type="InterPro" id="IPR012827">
    <property type="entry name" value="Hemerythrin_metal-bd"/>
</dbReference>
<dbReference type="Proteomes" id="UP000886667">
    <property type="component" value="Unassembled WGS sequence"/>
</dbReference>
<protein>
    <submittedName>
        <fullName evidence="7">Bacteriohemerythrin</fullName>
    </submittedName>
</protein>
<keyword evidence="3" id="KW-0479">Metal-binding</keyword>
<evidence type="ECO:0000256" key="5">
    <source>
        <dbReference type="SAM" id="Coils"/>
    </source>
</evidence>
<evidence type="ECO:0000256" key="2">
    <source>
        <dbReference type="ARBA" id="ARBA00022621"/>
    </source>
</evidence>
<dbReference type="NCBIfam" id="NF033749">
    <property type="entry name" value="bact_hemeryth"/>
    <property type="match status" value="1"/>
</dbReference>
<organism evidence="7 8">
    <name type="scientific">Candidatus Thiodiazotropha taylori</name>
    <dbReference type="NCBI Taxonomy" id="2792791"/>
    <lineage>
        <taxon>Bacteria</taxon>
        <taxon>Pseudomonadati</taxon>
        <taxon>Pseudomonadota</taxon>
        <taxon>Gammaproteobacteria</taxon>
        <taxon>Chromatiales</taxon>
        <taxon>Sedimenticolaceae</taxon>
        <taxon>Candidatus Thiodiazotropha</taxon>
    </lineage>
</organism>
<dbReference type="GO" id="GO:0046872">
    <property type="term" value="F:metal ion binding"/>
    <property type="evidence" value="ECO:0007669"/>
    <property type="project" value="UniProtKB-KW"/>
</dbReference>
<comment type="caution">
    <text evidence="7">The sequence shown here is derived from an EMBL/GenBank/DDBJ whole genome shotgun (WGS) entry which is preliminary data.</text>
</comment>
<keyword evidence="5" id="KW-0175">Coiled coil</keyword>
<dbReference type="Gene3D" id="1.20.120.50">
    <property type="entry name" value="Hemerythrin-like"/>
    <property type="match status" value="1"/>
</dbReference>
<dbReference type="InterPro" id="IPR012312">
    <property type="entry name" value="Hemerythrin-like"/>
</dbReference>
<reference evidence="7" key="1">
    <citation type="journal article" date="2021" name="Proc. Natl. Acad. Sci. U.S.A.">
        <title>Global biogeography of chemosynthetic symbionts reveals both localized and globally distributed symbiont groups. .</title>
        <authorList>
            <person name="Osvatic J.T."/>
            <person name="Wilkins L.G.E."/>
            <person name="Leibrecht L."/>
            <person name="Leray M."/>
            <person name="Zauner S."/>
            <person name="Polzin J."/>
            <person name="Camacho Y."/>
            <person name="Gros O."/>
            <person name="van Gils J.A."/>
            <person name="Eisen J.A."/>
            <person name="Petersen J.M."/>
            <person name="Yuen B."/>
        </authorList>
    </citation>
    <scope>NUCLEOTIDE SEQUENCE</scope>
    <source>
        <strain evidence="7">MAGclacostrist064TRANS</strain>
    </source>
</reference>
<dbReference type="GO" id="GO:0005344">
    <property type="term" value="F:oxygen carrier activity"/>
    <property type="evidence" value="ECO:0007669"/>
    <property type="project" value="UniProtKB-KW"/>
</dbReference>
<name>A0A9E4KB45_9GAMM</name>
<feature type="coiled-coil region" evidence="5">
    <location>
        <begin position="73"/>
        <end position="107"/>
    </location>
</feature>
<keyword evidence="2" id="KW-0561">Oxygen transport</keyword>
<evidence type="ECO:0000256" key="3">
    <source>
        <dbReference type="ARBA" id="ARBA00022723"/>
    </source>
</evidence>
<dbReference type="CDD" id="cd12107">
    <property type="entry name" value="Hemerythrin"/>
    <property type="match status" value="1"/>
</dbReference>
<keyword evidence="2" id="KW-0813">Transport</keyword>
<accession>A0A9E4KB45</accession>
<dbReference type="NCBIfam" id="TIGR02481">
    <property type="entry name" value="hemeryth_dom"/>
    <property type="match status" value="1"/>
</dbReference>
<dbReference type="EMBL" id="JAEPCM010000299">
    <property type="protein sequence ID" value="MCG7946450.1"/>
    <property type="molecule type" value="Genomic_DNA"/>
</dbReference>
<comment type="similarity">
    <text evidence="1">Belongs to the hemerythrin family.</text>
</comment>
<dbReference type="PROSITE" id="PS00550">
    <property type="entry name" value="HEMERYTHRINS"/>
    <property type="match status" value="1"/>
</dbReference>